<evidence type="ECO:0000256" key="4">
    <source>
        <dbReference type="ARBA" id="ARBA00022691"/>
    </source>
</evidence>
<comment type="similarity">
    <text evidence="1">Belongs to the N(4)/N(6)-methyltransferase family.</text>
</comment>
<proteinExistence type="inferred from homology"/>
<dbReference type="AlphaFoldDB" id="A0AAD0F4L1"/>
<evidence type="ECO:0000256" key="3">
    <source>
        <dbReference type="ARBA" id="ARBA00022679"/>
    </source>
</evidence>
<dbReference type="SUPFAM" id="SSF53335">
    <property type="entry name" value="S-adenosyl-L-methionine-dependent methyltransferases"/>
    <property type="match status" value="1"/>
</dbReference>
<name>A0AAD0F4L1_9FUSO</name>
<dbReference type="Gene3D" id="3.40.50.150">
    <property type="entry name" value="Vaccinia Virus protein VP39"/>
    <property type="match status" value="1"/>
</dbReference>
<evidence type="ECO:0000313" key="6">
    <source>
        <dbReference type="EMBL" id="ATV67044.1"/>
    </source>
</evidence>
<keyword evidence="3" id="KW-0808">Transferase</keyword>
<evidence type="ECO:0000256" key="2">
    <source>
        <dbReference type="ARBA" id="ARBA00022603"/>
    </source>
</evidence>
<dbReference type="InterPro" id="IPR029063">
    <property type="entry name" value="SAM-dependent_MTases_sf"/>
</dbReference>
<keyword evidence="2" id="KW-0489">Methyltransferase</keyword>
<dbReference type="GO" id="GO:0003677">
    <property type="term" value="F:DNA binding"/>
    <property type="evidence" value="ECO:0007669"/>
    <property type="project" value="InterPro"/>
</dbReference>
<evidence type="ECO:0000259" key="5">
    <source>
        <dbReference type="Pfam" id="PF01555"/>
    </source>
</evidence>
<accession>A0AAD0F4L1</accession>
<dbReference type="RefSeq" id="WP_099991240.1">
    <property type="nucleotide sequence ID" value="NZ_CP024702.1"/>
</dbReference>
<dbReference type="PROSITE" id="PS00092">
    <property type="entry name" value="N6_MTASE"/>
    <property type="match status" value="1"/>
</dbReference>
<dbReference type="InterPro" id="IPR002295">
    <property type="entry name" value="N4/N6-MTase_EcoPI_Mod-like"/>
</dbReference>
<evidence type="ECO:0000256" key="1">
    <source>
        <dbReference type="ARBA" id="ARBA00006594"/>
    </source>
</evidence>
<dbReference type="InterPro" id="IPR002941">
    <property type="entry name" value="DNA_methylase_N4/N6"/>
</dbReference>
<organism evidence="6 7">
    <name type="scientific">Fusobacterium pseudoperiodonticum</name>
    <dbReference type="NCBI Taxonomy" id="2663009"/>
    <lineage>
        <taxon>Bacteria</taxon>
        <taxon>Fusobacteriati</taxon>
        <taxon>Fusobacteriota</taxon>
        <taxon>Fusobacteriia</taxon>
        <taxon>Fusobacteriales</taxon>
        <taxon>Fusobacteriaceae</taxon>
        <taxon>Fusobacterium</taxon>
    </lineage>
</organism>
<dbReference type="EMBL" id="CP024702">
    <property type="protein sequence ID" value="ATV67044.1"/>
    <property type="molecule type" value="Genomic_DNA"/>
</dbReference>
<keyword evidence="4" id="KW-0949">S-adenosyl-L-methionine</keyword>
<evidence type="ECO:0000313" key="7">
    <source>
        <dbReference type="Proteomes" id="UP000231749"/>
    </source>
</evidence>
<dbReference type="REBASE" id="225633">
    <property type="entry name" value="M.Fpe1282ORF1295P"/>
</dbReference>
<sequence>MIYIDPPYNTGKDFVYKDNFKDNIENYKEITGQINKEGIKLTTNTETNGRYHSDWLNMMYPRLKLARNLLTDDGVIFISIDDNEQANLKKICDEIFGEENFINIINIKAKASSGASGGGEDKKLKKNIEYLLIYSKSIKFENFNSIFKYTPLNEYIEKRKKDGVNFAYTSVMIEDGKESLFTTIKSGNGEEIIIKKVEGYKIKSVKKIAEEENIEEYEVYRKYINKIYTLENAQTSIRDRVLEATGGEDELYNCYYKPISGRNKGVITKVSFMGKTKRLVSYLSNVVEIEDDKIIKKDKIGTLWDDLSWSSIHLEGDIEYNNGKKPTALIERLLKMMNLKDEDTILDFFSGSATTIHSMFKYIVENSVKLKCILVQLPESLEINLKNASGKIKTDITKQINFLKSLDKPLFISEIGKERIRRAGEKIKSDESLPLENREKLDIGFKVFKLDSSNIKEWDTNTEDLQQTLLDSMENIKSDRNSLDVLYEILLKYGLDLNIPIEENKDFYSIGGGSLLVSLNREIDDEVIDSICKEYRNLLEIDKDFKTTVILRDNSFKDDEVKTNAIKKLEQVGISEIRSI</sequence>
<dbReference type="PRINTS" id="PR00506">
    <property type="entry name" value="D21N6MTFRASE"/>
</dbReference>
<dbReference type="GO" id="GO:0032259">
    <property type="term" value="P:methylation"/>
    <property type="evidence" value="ECO:0007669"/>
    <property type="project" value="UniProtKB-KW"/>
</dbReference>
<protein>
    <submittedName>
        <fullName evidence="6">Site-specific DNA-methyltransferase</fullName>
    </submittedName>
</protein>
<dbReference type="PIRSF" id="PIRSF015855">
    <property type="entry name" value="TypeIII_Mtase_mKpnI"/>
    <property type="match status" value="1"/>
</dbReference>
<dbReference type="Pfam" id="PF01555">
    <property type="entry name" value="N6_N4_Mtase"/>
    <property type="match status" value="1"/>
</dbReference>
<dbReference type="Proteomes" id="UP000231749">
    <property type="component" value="Chromosome"/>
</dbReference>
<reference evidence="7" key="1">
    <citation type="submission" date="2017-11" db="EMBL/GenBank/DDBJ databases">
        <title>Genome sequencing of Fusobacterium periodonticum KCOM 1282.</title>
        <authorList>
            <person name="Kook J.-K."/>
            <person name="Park S.-N."/>
            <person name="Lim Y.K."/>
        </authorList>
    </citation>
    <scope>NUCLEOTIDE SEQUENCE [LARGE SCALE GENOMIC DNA]</scope>
    <source>
        <strain evidence="7">KCOM 1282</strain>
    </source>
</reference>
<feature type="domain" description="DNA methylase N-4/N-6" evidence="5">
    <location>
        <begin position="1"/>
        <end position="357"/>
    </location>
</feature>
<dbReference type="InterPro" id="IPR002052">
    <property type="entry name" value="DNA_methylase_N6_adenine_CS"/>
</dbReference>
<gene>
    <name evidence="6" type="ORF">CTM86_01295</name>
</gene>
<dbReference type="GO" id="GO:0008170">
    <property type="term" value="F:N-methyltransferase activity"/>
    <property type="evidence" value="ECO:0007669"/>
    <property type="project" value="InterPro"/>
</dbReference>